<sequence>MSALKRQVITAKDAPAPGAHLSHAMVHNGLVFCSGQLAIDPKTKAMVEGTIADRTTQCLKNLAVVLEAAGSGVDKVLKVNIYVTDIKDVPLMNEAYCKFFAEPRPARACVAVKQLARGTDVEIECTAFVGDATDGIKSAL</sequence>
<dbReference type="InParanoid" id="W2S9D4"/>
<dbReference type="STRING" id="1220924.W2S9D4"/>
<dbReference type="AlphaFoldDB" id="W2S9D4"/>
<dbReference type="SUPFAM" id="SSF55298">
    <property type="entry name" value="YjgF-like"/>
    <property type="match status" value="1"/>
</dbReference>
<dbReference type="eggNOG" id="KOG2317">
    <property type="taxonomic scope" value="Eukaryota"/>
</dbReference>
<dbReference type="Pfam" id="PF01042">
    <property type="entry name" value="Ribonuc_L-PSP"/>
    <property type="match status" value="1"/>
</dbReference>
<dbReference type="GO" id="GO:0005829">
    <property type="term" value="C:cytosol"/>
    <property type="evidence" value="ECO:0007669"/>
    <property type="project" value="TreeGrafter"/>
</dbReference>
<protein>
    <submittedName>
        <fullName evidence="2">Uncharacterized protein</fullName>
    </submittedName>
</protein>
<dbReference type="NCBIfam" id="TIGR00004">
    <property type="entry name" value="Rid family detoxifying hydrolase"/>
    <property type="match status" value="1"/>
</dbReference>
<dbReference type="GO" id="GO:0019239">
    <property type="term" value="F:deaminase activity"/>
    <property type="evidence" value="ECO:0007669"/>
    <property type="project" value="TreeGrafter"/>
</dbReference>
<comment type="similarity">
    <text evidence="1">Belongs to the RutC family.</text>
</comment>
<evidence type="ECO:0000313" key="3">
    <source>
        <dbReference type="Proteomes" id="UP000030752"/>
    </source>
</evidence>
<dbReference type="CDD" id="cd00448">
    <property type="entry name" value="YjgF_YER057c_UK114_family"/>
    <property type="match status" value="1"/>
</dbReference>
<dbReference type="EMBL" id="KB822714">
    <property type="protein sequence ID" value="ETN44514.1"/>
    <property type="molecule type" value="Genomic_DNA"/>
</dbReference>
<dbReference type="PANTHER" id="PTHR11803:SF42">
    <property type="entry name" value="MMF1"/>
    <property type="match status" value="1"/>
</dbReference>
<dbReference type="Gene3D" id="3.30.1330.40">
    <property type="entry name" value="RutC-like"/>
    <property type="match status" value="1"/>
</dbReference>
<dbReference type="FunFam" id="3.30.1330.40:FF:000001">
    <property type="entry name" value="L-PSP family endoribonuclease"/>
    <property type="match status" value="1"/>
</dbReference>
<name>W2S9D4_CYPE1</name>
<dbReference type="InterPro" id="IPR006175">
    <property type="entry name" value="YjgF/YER057c/UK114"/>
</dbReference>
<evidence type="ECO:0000313" key="2">
    <source>
        <dbReference type="EMBL" id="ETN44514.1"/>
    </source>
</evidence>
<accession>W2S9D4</accession>
<dbReference type="PROSITE" id="PS01094">
    <property type="entry name" value="UPF0076"/>
    <property type="match status" value="1"/>
</dbReference>
<dbReference type="InterPro" id="IPR019897">
    <property type="entry name" value="RidA_CS"/>
</dbReference>
<keyword evidence="3" id="KW-1185">Reference proteome</keyword>
<dbReference type="FunCoup" id="W2S9D4">
    <property type="interactions" value="541"/>
</dbReference>
<dbReference type="GeneID" id="19977523"/>
<evidence type="ECO:0000256" key="1">
    <source>
        <dbReference type="ARBA" id="ARBA00010552"/>
    </source>
</evidence>
<dbReference type="HOGENOM" id="CLU_100715_7_2_1"/>
<dbReference type="OrthoDB" id="309640at2759"/>
<organism evidence="2 3">
    <name type="scientific">Cyphellophora europaea (strain CBS 101466)</name>
    <name type="common">Phialophora europaea</name>
    <dbReference type="NCBI Taxonomy" id="1220924"/>
    <lineage>
        <taxon>Eukaryota</taxon>
        <taxon>Fungi</taxon>
        <taxon>Dikarya</taxon>
        <taxon>Ascomycota</taxon>
        <taxon>Pezizomycotina</taxon>
        <taxon>Eurotiomycetes</taxon>
        <taxon>Chaetothyriomycetidae</taxon>
        <taxon>Chaetothyriales</taxon>
        <taxon>Cyphellophoraceae</taxon>
        <taxon>Cyphellophora</taxon>
    </lineage>
</organism>
<dbReference type="InterPro" id="IPR006056">
    <property type="entry name" value="RidA"/>
</dbReference>
<gene>
    <name evidence="2" type="ORF">HMPREF1541_10184</name>
</gene>
<reference evidence="2 3" key="1">
    <citation type="submission" date="2013-03" db="EMBL/GenBank/DDBJ databases">
        <title>The Genome Sequence of Phialophora europaea CBS 101466.</title>
        <authorList>
            <consortium name="The Broad Institute Genomics Platform"/>
            <person name="Cuomo C."/>
            <person name="de Hoog S."/>
            <person name="Gorbushina A."/>
            <person name="Walker B."/>
            <person name="Young S.K."/>
            <person name="Zeng Q."/>
            <person name="Gargeya S."/>
            <person name="Fitzgerald M."/>
            <person name="Haas B."/>
            <person name="Abouelleil A."/>
            <person name="Allen A.W."/>
            <person name="Alvarado L."/>
            <person name="Arachchi H.M."/>
            <person name="Berlin A.M."/>
            <person name="Chapman S.B."/>
            <person name="Gainer-Dewar J."/>
            <person name="Goldberg J."/>
            <person name="Griggs A."/>
            <person name="Gujja S."/>
            <person name="Hansen M."/>
            <person name="Howarth C."/>
            <person name="Imamovic A."/>
            <person name="Ireland A."/>
            <person name="Larimer J."/>
            <person name="McCowan C."/>
            <person name="Murphy C."/>
            <person name="Pearson M."/>
            <person name="Poon T.W."/>
            <person name="Priest M."/>
            <person name="Roberts A."/>
            <person name="Saif S."/>
            <person name="Shea T."/>
            <person name="Sisk P."/>
            <person name="Sykes S."/>
            <person name="Wortman J."/>
            <person name="Nusbaum C."/>
            <person name="Birren B."/>
        </authorList>
    </citation>
    <scope>NUCLEOTIDE SEQUENCE [LARGE SCALE GENOMIC DNA]</scope>
    <source>
        <strain evidence="2 3">CBS 101466</strain>
    </source>
</reference>
<proteinExistence type="inferred from homology"/>
<dbReference type="RefSeq" id="XP_008713077.1">
    <property type="nucleotide sequence ID" value="XM_008714855.1"/>
</dbReference>
<dbReference type="InterPro" id="IPR035959">
    <property type="entry name" value="RutC-like_sf"/>
</dbReference>
<dbReference type="GO" id="GO:0005739">
    <property type="term" value="C:mitochondrion"/>
    <property type="evidence" value="ECO:0007669"/>
    <property type="project" value="TreeGrafter"/>
</dbReference>
<dbReference type="PANTHER" id="PTHR11803">
    <property type="entry name" value="2-IMINOBUTANOATE/2-IMINOPROPANOATE DEAMINASE RIDA"/>
    <property type="match status" value="1"/>
</dbReference>
<dbReference type="VEuPathDB" id="FungiDB:HMPREF1541_10184"/>
<dbReference type="Proteomes" id="UP000030752">
    <property type="component" value="Unassembled WGS sequence"/>
</dbReference>